<organism evidence="3 4">
    <name type="scientific">Daphnia sinensis</name>
    <dbReference type="NCBI Taxonomy" id="1820382"/>
    <lineage>
        <taxon>Eukaryota</taxon>
        <taxon>Metazoa</taxon>
        <taxon>Ecdysozoa</taxon>
        <taxon>Arthropoda</taxon>
        <taxon>Crustacea</taxon>
        <taxon>Branchiopoda</taxon>
        <taxon>Diplostraca</taxon>
        <taxon>Cladocera</taxon>
        <taxon>Anomopoda</taxon>
        <taxon>Daphniidae</taxon>
        <taxon>Daphnia</taxon>
        <taxon>Daphnia similis group</taxon>
    </lineage>
</organism>
<keyword evidence="2" id="KW-1133">Transmembrane helix</keyword>
<feature type="compositionally biased region" description="Polar residues" evidence="1">
    <location>
        <begin position="516"/>
        <end position="530"/>
    </location>
</feature>
<feature type="compositionally biased region" description="Acidic residues" evidence="1">
    <location>
        <begin position="469"/>
        <end position="484"/>
    </location>
</feature>
<feature type="transmembrane region" description="Helical" evidence="2">
    <location>
        <begin position="129"/>
        <end position="148"/>
    </location>
</feature>
<evidence type="ECO:0000313" key="4">
    <source>
        <dbReference type="Proteomes" id="UP000820818"/>
    </source>
</evidence>
<feature type="region of interest" description="Disordered" evidence="1">
    <location>
        <begin position="306"/>
        <end position="341"/>
    </location>
</feature>
<protein>
    <recommendedName>
        <fullName evidence="5">Transmembrane protein 26</fullName>
    </recommendedName>
</protein>
<dbReference type="InterPro" id="IPR019169">
    <property type="entry name" value="Transmembrane_26"/>
</dbReference>
<feature type="compositionally biased region" description="Basic and acidic residues" evidence="1">
    <location>
        <begin position="604"/>
        <end position="613"/>
    </location>
</feature>
<dbReference type="Pfam" id="PF09772">
    <property type="entry name" value="Tmem26"/>
    <property type="match status" value="1"/>
</dbReference>
<keyword evidence="2" id="KW-0812">Transmembrane</keyword>
<feature type="transmembrane region" description="Helical" evidence="2">
    <location>
        <begin position="12"/>
        <end position="29"/>
    </location>
</feature>
<feature type="compositionally biased region" description="Polar residues" evidence="1">
    <location>
        <begin position="573"/>
        <end position="591"/>
    </location>
</feature>
<sequence length="700" mass="77689">MGKVVDVLKAILTRLIFAGHGFIAIWRVTTIKDDPAYWYLSISLLVLAFEGIFTLTIKANQEWRWFCPSVFLYLSSVVPSIWLLEFDKLDRRLEEREGPNISFSALNTTEELSEIGGVKIPLTLSAERWATVIQQLLMLILIIGRWLLPKGDLTRDQLSQLLLVYIGTAADIIEFFDSFKDDKVASNRVLCIIILAIWSWSLLQFTMVLTASPTKSKKSKLRVKEKKPNCCHTAKNVCCSVDVWSILINIILQDAPFFIFRLLLILHYKIISETNIFFTCKNTLVITLQFYRLIVVQAEKRKGLKSNKQGDTAIGKNQVMSSNSSKKRGMSPGSGAGAMESSRNLRATKIVKVTPGPASVRGKSPKSPKRAVAKLVRTASEDDGTAVYPAHSSAFLLHTENDTSWRQYSRGRRRSLSTGDLSVTAEMSVEIDSSPDRSTCFSADLGAGCDAEGGDLIESDFEAERLSNLEEEDNDNEEANDDVESQSSAELEYSREKDSGKRRANNRYAVVDEVRSNPSSRPRAGTSQTRPVPMPRKTAGVVPQPSNRSPTNRSVSSRCSTSQSKEKKRTTRQDTGYSTGSSASTRESQGNGKRIPGRAMTPSRDGRERESRRGAVAATRPRDLGRPIPGSSRGSNLQELHELYELGSPTRVSRSSTKSNRPSRKSNSGSNSRREPSLDYDGSLADEVDEFQSEAATRQT</sequence>
<reference evidence="3 4" key="1">
    <citation type="submission" date="2022-05" db="EMBL/GenBank/DDBJ databases">
        <title>A multi-omics perspective on studying reproductive biology in Daphnia sinensis.</title>
        <authorList>
            <person name="Jia J."/>
        </authorList>
    </citation>
    <scope>NUCLEOTIDE SEQUENCE [LARGE SCALE GENOMIC DNA]</scope>
    <source>
        <strain evidence="3 4">WSL</strain>
    </source>
</reference>
<name>A0AAD5KYF5_9CRUS</name>
<keyword evidence="4" id="KW-1185">Reference proteome</keyword>
<dbReference type="PANTHER" id="PTHR22168">
    <property type="entry name" value="TMEM26 PROTEIN"/>
    <property type="match status" value="1"/>
</dbReference>
<feature type="transmembrane region" description="Helical" evidence="2">
    <location>
        <begin position="160"/>
        <end position="177"/>
    </location>
</feature>
<feature type="compositionally biased region" description="Low complexity" evidence="1">
    <location>
        <begin position="554"/>
        <end position="563"/>
    </location>
</feature>
<feature type="transmembrane region" description="Helical" evidence="2">
    <location>
        <begin position="189"/>
        <end position="211"/>
    </location>
</feature>
<dbReference type="Proteomes" id="UP000820818">
    <property type="component" value="Linkage Group LG2"/>
</dbReference>
<proteinExistence type="predicted"/>
<evidence type="ECO:0000313" key="3">
    <source>
        <dbReference type="EMBL" id="KAI9563104.1"/>
    </source>
</evidence>
<gene>
    <name evidence="3" type="ORF">GHT06_010561</name>
</gene>
<dbReference type="AlphaFoldDB" id="A0AAD5KYF5"/>
<feature type="compositionally biased region" description="Basic and acidic residues" evidence="1">
    <location>
        <begin position="492"/>
        <end position="501"/>
    </location>
</feature>
<evidence type="ECO:0000256" key="2">
    <source>
        <dbReference type="SAM" id="Phobius"/>
    </source>
</evidence>
<feature type="compositionally biased region" description="Low complexity" evidence="1">
    <location>
        <begin position="653"/>
        <end position="671"/>
    </location>
</feature>
<comment type="caution">
    <text evidence="3">The sequence shown here is derived from an EMBL/GenBank/DDBJ whole genome shotgun (WGS) entry which is preliminary data.</text>
</comment>
<dbReference type="EMBL" id="WJBH02000002">
    <property type="protein sequence ID" value="KAI9563104.1"/>
    <property type="molecule type" value="Genomic_DNA"/>
</dbReference>
<feature type="region of interest" description="Disordered" evidence="1">
    <location>
        <begin position="468"/>
        <end position="700"/>
    </location>
</feature>
<feature type="transmembrane region" description="Helical" evidence="2">
    <location>
        <begin position="63"/>
        <end position="84"/>
    </location>
</feature>
<evidence type="ECO:0008006" key="5">
    <source>
        <dbReference type="Google" id="ProtNLM"/>
    </source>
</evidence>
<accession>A0AAD5KYF5</accession>
<evidence type="ECO:0000256" key="1">
    <source>
        <dbReference type="SAM" id="MobiDB-lite"/>
    </source>
</evidence>
<dbReference type="PANTHER" id="PTHR22168:SF8">
    <property type="entry name" value="TRANSMEMBRANE PROTEIN 26"/>
    <property type="match status" value="1"/>
</dbReference>
<feature type="compositionally biased region" description="Polar residues" evidence="1">
    <location>
        <begin position="544"/>
        <end position="553"/>
    </location>
</feature>
<keyword evidence="2" id="KW-0472">Membrane</keyword>
<feature type="transmembrane region" description="Helical" evidence="2">
    <location>
        <begin position="36"/>
        <end position="57"/>
    </location>
</feature>